<feature type="region of interest" description="Disordered" evidence="1">
    <location>
        <begin position="810"/>
        <end position="987"/>
    </location>
</feature>
<feature type="compositionally biased region" description="Polar residues" evidence="1">
    <location>
        <begin position="177"/>
        <end position="191"/>
    </location>
</feature>
<feature type="compositionally biased region" description="Polar residues" evidence="1">
    <location>
        <begin position="715"/>
        <end position="725"/>
    </location>
</feature>
<dbReference type="InterPro" id="IPR008395">
    <property type="entry name" value="Agenet-like_dom"/>
</dbReference>
<dbReference type="EMBL" id="PQIB02000001">
    <property type="protein sequence ID" value="RLN40583.1"/>
    <property type="molecule type" value="Genomic_DNA"/>
</dbReference>
<feature type="region of interest" description="Disordered" evidence="1">
    <location>
        <begin position="1058"/>
        <end position="1093"/>
    </location>
</feature>
<feature type="compositionally biased region" description="Polar residues" evidence="1">
    <location>
        <begin position="906"/>
        <end position="925"/>
    </location>
</feature>
<feature type="compositionally biased region" description="Low complexity" evidence="1">
    <location>
        <begin position="1208"/>
        <end position="1218"/>
    </location>
</feature>
<dbReference type="InterPro" id="IPR014002">
    <property type="entry name" value="Agenet_dom_plant"/>
</dbReference>
<feature type="region of interest" description="Disordered" evidence="1">
    <location>
        <begin position="1422"/>
        <end position="1456"/>
    </location>
</feature>
<evidence type="ECO:0000313" key="4">
    <source>
        <dbReference type="Proteomes" id="UP000275267"/>
    </source>
</evidence>
<protein>
    <recommendedName>
        <fullName evidence="2">Agenet domain-containing protein</fullName>
    </recommendedName>
</protein>
<feature type="region of interest" description="Disordered" evidence="1">
    <location>
        <begin position="1530"/>
        <end position="1585"/>
    </location>
</feature>
<feature type="compositionally biased region" description="Polar residues" evidence="1">
    <location>
        <begin position="133"/>
        <end position="154"/>
    </location>
</feature>
<dbReference type="InterPro" id="IPR055274">
    <property type="entry name" value="SWO1"/>
</dbReference>
<feature type="compositionally biased region" description="Polar residues" evidence="1">
    <location>
        <begin position="776"/>
        <end position="786"/>
    </location>
</feature>
<feature type="compositionally biased region" description="Polar residues" evidence="1">
    <location>
        <begin position="1427"/>
        <end position="1444"/>
    </location>
</feature>
<feature type="compositionally biased region" description="Polar residues" evidence="1">
    <location>
        <begin position="2071"/>
        <end position="2087"/>
    </location>
</feature>
<accession>A0A3L6TJW5</accession>
<feature type="compositionally biased region" description="Polar residues" evidence="1">
    <location>
        <begin position="956"/>
        <end position="979"/>
    </location>
</feature>
<feature type="compositionally biased region" description="Low complexity" evidence="1">
    <location>
        <begin position="1968"/>
        <end position="1981"/>
    </location>
</feature>
<feature type="compositionally biased region" description="Basic and acidic residues" evidence="1">
    <location>
        <begin position="926"/>
        <end position="949"/>
    </location>
</feature>
<dbReference type="Proteomes" id="UP000275267">
    <property type="component" value="Unassembled WGS sequence"/>
</dbReference>
<evidence type="ECO:0000259" key="2">
    <source>
        <dbReference type="SMART" id="SM00743"/>
    </source>
</evidence>
<feature type="region of interest" description="Disordered" evidence="1">
    <location>
        <begin position="1204"/>
        <end position="1256"/>
    </location>
</feature>
<feature type="region of interest" description="Disordered" evidence="1">
    <location>
        <begin position="635"/>
        <end position="664"/>
    </location>
</feature>
<reference evidence="4" key="1">
    <citation type="journal article" date="2019" name="Nat. Commun.">
        <title>The genome of broomcorn millet.</title>
        <authorList>
            <person name="Zou C."/>
            <person name="Miki D."/>
            <person name="Li D."/>
            <person name="Tang Q."/>
            <person name="Xiao L."/>
            <person name="Rajput S."/>
            <person name="Deng P."/>
            <person name="Jia W."/>
            <person name="Huang R."/>
            <person name="Zhang M."/>
            <person name="Sun Y."/>
            <person name="Hu J."/>
            <person name="Fu X."/>
            <person name="Schnable P.S."/>
            <person name="Li F."/>
            <person name="Zhang H."/>
            <person name="Feng B."/>
            <person name="Zhu X."/>
            <person name="Liu R."/>
            <person name="Schnable J.C."/>
            <person name="Zhu J.-K."/>
            <person name="Zhang H."/>
        </authorList>
    </citation>
    <scope>NUCLEOTIDE SEQUENCE [LARGE SCALE GENOMIC DNA]</scope>
</reference>
<proteinExistence type="predicted"/>
<dbReference type="OrthoDB" id="433924at2759"/>
<feature type="region of interest" description="Disordered" evidence="1">
    <location>
        <begin position="133"/>
        <end position="193"/>
    </location>
</feature>
<feature type="region of interest" description="Disordered" evidence="1">
    <location>
        <begin position="1770"/>
        <end position="1827"/>
    </location>
</feature>
<feature type="region of interest" description="Disordered" evidence="1">
    <location>
        <begin position="525"/>
        <end position="563"/>
    </location>
</feature>
<feature type="compositionally biased region" description="Basic and acidic residues" evidence="1">
    <location>
        <begin position="1810"/>
        <end position="1826"/>
    </location>
</feature>
<dbReference type="STRING" id="4540.A0A3L6TJW5"/>
<dbReference type="Pfam" id="PF05641">
    <property type="entry name" value="Agenet"/>
    <property type="match status" value="1"/>
</dbReference>
<evidence type="ECO:0000313" key="3">
    <source>
        <dbReference type="EMBL" id="RLN40583.1"/>
    </source>
</evidence>
<feature type="compositionally biased region" description="Basic and acidic residues" evidence="1">
    <location>
        <begin position="1912"/>
        <end position="1933"/>
    </location>
</feature>
<dbReference type="PANTHER" id="PTHR48429:SF1">
    <property type="entry name" value="AGENET DOMAIN-CONTAINING PROTEIN"/>
    <property type="match status" value="1"/>
</dbReference>
<feature type="domain" description="Agenet" evidence="2">
    <location>
        <begin position="1617"/>
        <end position="1678"/>
    </location>
</feature>
<feature type="domain" description="Agenet" evidence="2">
    <location>
        <begin position="1706"/>
        <end position="1764"/>
    </location>
</feature>
<feature type="compositionally biased region" description="Basic and acidic residues" evidence="1">
    <location>
        <begin position="831"/>
        <end position="844"/>
    </location>
</feature>
<feature type="compositionally biased region" description="Polar residues" evidence="1">
    <location>
        <begin position="2050"/>
        <end position="2062"/>
    </location>
</feature>
<feature type="region of interest" description="Disordered" evidence="1">
    <location>
        <begin position="692"/>
        <end position="741"/>
    </location>
</feature>
<name>A0A3L6TJW5_PANMI</name>
<comment type="caution">
    <text evidence="3">The sequence shown here is derived from an EMBL/GenBank/DDBJ whole genome shotgun (WGS) entry which is preliminary data.</text>
</comment>
<feature type="compositionally biased region" description="Polar residues" evidence="1">
    <location>
        <begin position="2012"/>
        <end position="2024"/>
    </location>
</feature>
<evidence type="ECO:0000256" key="1">
    <source>
        <dbReference type="SAM" id="MobiDB-lite"/>
    </source>
</evidence>
<dbReference type="SMART" id="SM00743">
    <property type="entry name" value="Agenet"/>
    <property type="match status" value="2"/>
</dbReference>
<feature type="region of interest" description="Disordered" evidence="1">
    <location>
        <begin position="1887"/>
        <end position="2112"/>
    </location>
</feature>
<feature type="compositionally biased region" description="Basic and acidic residues" evidence="1">
    <location>
        <begin position="167"/>
        <end position="176"/>
    </location>
</feature>
<sequence>MDHDDSDFQRQNFQLVGEDSNRFPSGLQPFALPKLDIEDQLQGHLRFDNLIDSEAFFSVQGHESNWIEVLSTGSSVVDFSSSAAESCSISKTNVWSEATSTESVEMLLKSVGENETTGNMDSNAHLQLSGMESQIDQSNVHPESTNSPTDSTVVPTEEDQSQSTHSRMTEDPDRSQSTHSRMTADPSNTDPQLEHFAPFLIDKKAEQAAGSVAEKCIASEKLSSSNNTSGSCPAVGSYFEGVQDDLSLDKLNVPSAKVDSRNLNSEPFTGLAPLQNIYVADSYHFEQDNKESEVDVAPQDSKVCHFNENKVEGGLPELQSLSCAGQSVGAVNLSSQVSNETLLSESSDGLLEAITNQVKLHRSDGTCNIVNSTLQPSFSPVQHGTEGLSSSVDRSNELIVNEFGNSALSHRSEADSRNSNPHLVSLLSPKRKVADATGVPEETMYAGASSTNISCTGDESKLEVLEHHKDSGDNLESGAMEEKTMKKIPVVSGNMEQMVENIHEENASGATGTSKDKVDSFDSIAPENSSADAFNASEDPNIPSINHEGPFNERDTPGIEEEPESSHLVLSTSGPCEKMSAPVISSSSGITSTTVTDTIGTPVDKSGCSIGVSAADSSALPVEKDLIVSTINHDVPSKEGAKSALGDEENNVISPGSEPGGVMSAVPVDSNIDFYGSIVSVAKKEEYKEQANSLGGLTTGEAQDKSGNHPDASSPKCQTDRSSVQCEHHTDPATPPALGISSGKVAETVVETQLNASNDLNAHGQDAVLNHGTDHSPGTVTSQGKVGSSIVEPGNGNGICTSATCGSPSVISCSEPSPQEGGQGSNAPLHHTLDGQSGDRKDCEASADAAQSSKQCSTRNVESAPGSEETNTAGGDRSFSFEVGAPPNASEKAHSPVWSPFPRYKASQSTEITPESPQPGSSLKSISDDSKETSIAKAGKEQLSERKVAESAGGPSDNSNIGDNTKSNSSLPEQSQQHPTPECSDFVNFPFTDPQHLQLRAQIFVYGALIQGTPPGEAYMVAAFGEPVGGGGKPTWEAAWRAALERFQYQKSLYTGLETPTSSHIGSSVPEKASKSTTVRTAPASKKGGKTVVPAHSTATLHSPTFNVPLGSSTFNLQRGTHLDFSQAVSPFTYNSNMRQPSPGVAPWYTQSPGPRPAPWLIPPQNLIFDSSMQPAGPTNETAKGASSKNISISHTVSPVLVPPSPAPSIVSSPAAVVNDEKQKAPASSSKHGTASQKPRKRKKASASPEQQSVIASPQLKTDVVFSTPATKHTSGFTLSTHSPCNALVSRVVPNTGQIASLPNYQITGGMDSEQRIIFSEQIRGAIEQSTGQAKGASMHSVEAVRHKEGIWSHLSTISRTKLPREVEEKLTSAAAAAEAAVSVAKAAAEAAKMASEAVLQAKMMAEEALSSSTSLKSMHHEAGEFNVSSNPPGLSSSTPASSQKTRDNSRTPGSIISVAREAAKKRVEEASAAAKRAENLDAILKAAELAAEAVFRAGTIIGMGEPLPFTLRELLEAGPDGYWKPESVRNKAGSGNHNPVTETLEVDVPANFSKSGRKRGRKPKYDQALPNLEPSSSGKPLQPEGIHSGHAVEDVPTTMAFDGNRNNTAPISIIWNGIEKGSAVEVLSDKGGFGVAWFSAKVVDINENNAFVSYDNHNGTGPHEERVPLRQDGDKPPQIRLPYPATLTKFKTRKRRRETAGSCLWVIGDHVDAWVNESWREGVIAQNYEGDEAKYVVQFSVGGGGESLVVDVWNLRPSRVWKDGQWTEWSRARERKSKSNKGDSPLEKRQRTDLLEAGGDLSTVGEAGPSKDKNTNNTKKPEELKPLALSQREMVFNVGKIVVENKSDALAFKRPGLQKEGSKVVYGVPKHGKKKKFMEVSKHYDAGQSDKISEGNASSRFAKHSMPQLPRPHENTSKVDHNRGRRVAEMRSRIPKPTKSQNVAANSVLDKDSLPMSVPNSGVSERSFTFAGSTTSTSNTEKPTVEKNNSALGTGLRTEVPSVSEMRAASTEPTSKQNVSTNNRAKRKYVPAVGNVNRGTLRTSEKTSSDSGEPQRTSSDSAEPRRSNRRIQPTSRLLEGLQSSLVISKVPGEKVPRSNYKSASSRGRAHG</sequence>
<feature type="compositionally biased region" description="Basic and acidic residues" evidence="1">
    <location>
        <begin position="1663"/>
        <end position="1677"/>
    </location>
</feature>
<feature type="compositionally biased region" description="Basic and acidic residues" evidence="1">
    <location>
        <begin position="1781"/>
        <end position="1795"/>
    </location>
</feature>
<dbReference type="PANTHER" id="PTHR48429">
    <property type="entry name" value="AGENET DOMAIN-CONTAINING PROTEIN"/>
    <property type="match status" value="1"/>
</dbReference>
<keyword evidence="4" id="KW-1185">Reference proteome</keyword>
<feature type="compositionally biased region" description="Polar residues" evidence="1">
    <location>
        <begin position="1226"/>
        <end position="1237"/>
    </location>
</feature>
<gene>
    <name evidence="3" type="ORF">C2845_PM01G21310</name>
</gene>
<feature type="region of interest" description="Disordered" evidence="1">
    <location>
        <begin position="1656"/>
        <end position="1677"/>
    </location>
</feature>
<feature type="region of interest" description="Disordered" evidence="1">
    <location>
        <begin position="764"/>
        <end position="790"/>
    </location>
</feature>
<organism evidence="3 4">
    <name type="scientific">Panicum miliaceum</name>
    <name type="common">Proso millet</name>
    <name type="synonym">Broomcorn millet</name>
    <dbReference type="NCBI Taxonomy" id="4540"/>
    <lineage>
        <taxon>Eukaryota</taxon>
        <taxon>Viridiplantae</taxon>
        <taxon>Streptophyta</taxon>
        <taxon>Embryophyta</taxon>
        <taxon>Tracheophyta</taxon>
        <taxon>Spermatophyta</taxon>
        <taxon>Magnoliopsida</taxon>
        <taxon>Liliopsida</taxon>
        <taxon>Poales</taxon>
        <taxon>Poaceae</taxon>
        <taxon>PACMAD clade</taxon>
        <taxon>Panicoideae</taxon>
        <taxon>Panicodae</taxon>
        <taxon>Paniceae</taxon>
        <taxon>Panicinae</taxon>
        <taxon>Panicum</taxon>
        <taxon>Panicum sect. Panicum</taxon>
    </lineage>
</organism>
<feature type="compositionally biased region" description="Polar residues" evidence="1">
    <location>
        <begin position="849"/>
        <end position="861"/>
    </location>
</feature>